<keyword evidence="3" id="KW-0210">Decarboxylase</keyword>
<evidence type="ECO:0000256" key="1">
    <source>
        <dbReference type="ARBA" id="ARBA00004861"/>
    </source>
</evidence>
<dbReference type="GO" id="GO:0044205">
    <property type="term" value="P:'de novo' UMP biosynthetic process"/>
    <property type="evidence" value="ECO:0007669"/>
    <property type="project" value="UniProtKB-UniPathway"/>
</dbReference>
<proteinExistence type="inferred from homology"/>
<dbReference type="UniPathway" id="UPA00070">
    <property type="reaction ID" value="UER00120"/>
</dbReference>
<dbReference type="SMART" id="SM00934">
    <property type="entry name" value="OMPdecase"/>
    <property type="match status" value="1"/>
</dbReference>
<evidence type="ECO:0000259" key="8">
    <source>
        <dbReference type="SMART" id="SM00934"/>
    </source>
</evidence>
<dbReference type="EC" id="4.1.1.23" evidence="7"/>
<reference evidence="9" key="1">
    <citation type="journal article" date="2020" name="mSystems">
        <title>Genome- and Community-Level Interaction Insights into Carbon Utilization and Element Cycling Functions of Hydrothermarchaeota in Hydrothermal Sediment.</title>
        <authorList>
            <person name="Zhou Z."/>
            <person name="Liu Y."/>
            <person name="Xu W."/>
            <person name="Pan J."/>
            <person name="Luo Z.H."/>
            <person name="Li M."/>
        </authorList>
    </citation>
    <scope>NUCLEOTIDE SEQUENCE [LARGE SCALE GENOMIC DNA]</scope>
    <source>
        <strain evidence="9">HyVt-628</strain>
    </source>
</reference>
<dbReference type="EMBL" id="DRSK01000106">
    <property type="protein sequence ID" value="HHE07642.1"/>
    <property type="molecule type" value="Genomic_DNA"/>
</dbReference>
<dbReference type="GO" id="GO:0006207">
    <property type="term" value="P:'de novo' pyrimidine nucleobase biosynthetic process"/>
    <property type="evidence" value="ECO:0007669"/>
    <property type="project" value="InterPro"/>
</dbReference>
<gene>
    <name evidence="9" type="primary">pyrF</name>
    <name evidence="9" type="ORF">ENL01_01805</name>
</gene>
<accession>A0A7C5DBS6</accession>
<evidence type="ECO:0000256" key="3">
    <source>
        <dbReference type="ARBA" id="ARBA00022793"/>
    </source>
</evidence>
<feature type="domain" description="Orotidine 5'-phosphate decarboxylase" evidence="8">
    <location>
        <begin position="18"/>
        <end position="256"/>
    </location>
</feature>
<dbReference type="PANTHER" id="PTHR43375:SF1">
    <property type="entry name" value="OROTIDINE 5'-PHOSPHATE DECARBOXYLASE"/>
    <property type="match status" value="1"/>
</dbReference>
<name>A0A7C5DBS6_9CHLB</name>
<dbReference type="InterPro" id="IPR013785">
    <property type="entry name" value="Aldolase_TIM"/>
</dbReference>
<dbReference type="PANTHER" id="PTHR43375">
    <property type="entry name" value="OROTIDINE 5'-PHOSPHATE DECARBOXYLASE"/>
    <property type="match status" value="1"/>
</dbReference>
<dbReference type="InterPro" id="IPR001754">
    <property type="entry name" value="OMPdeCOase_dom"/>
</dbReference>
<evidence type="ECO:0000313" key="9">
    <source>
        <dbReference type="EMBL" id="HHE07642.1"/>
    </source>
</evidence>
<keyword evidence="4" id="KW-0665">Pyrimidine biosynthesis</keyword>
<comment type="similarity">
    <text evidence="2">Belongs to the OMP decarboxylase family. Type 2 subfamily.</text>
</comment>
<dbReference type="GO" id="GO:0004590">
    <property type="term" value="F:orotidine-5'-phosphate decarboxylase activity"/>
    <property type="evidence" value="ECO:0007669"/>
    <property type="project" value="UniProtKB-UniRule"/>
</dbReference>
<dbReference type="NCBIfam" id="TIGR02127">
    <property type="entry name" value="pyrF_sub2"/>
    <property type="match status" value="1"/>
</dbReference>
<dbReference type="Pfam" id="PF00215">
    <property type="entry name" value="OMPdecase"/>
    <property type="match status" value="1"/>
</dbReference>
<comment type="pathway">
    <text evidence="1">Pyrimidine metabolism; UMP biosynthesis via de novo pathway; UMP from orotate: step 2/2.</text>
</comment>
<comment type="caution">
    <text evidence="9">The sequence shown here is derived from an EMBL/GenBank/DDBJ whole genome shotgun (WGS) entry which is preliminary data.</text>
</comment>
<dbReference type="CDD" id="cd04725">
    <property type="entry name" value="OMP_decarboxylase_like"/>
    <property type="match status" value="1"/>
</dbReference>
<evidence type="ECO:0000256" key="5">
    <source>
        <dbReference type="ARBA" id="ARBA00023239"/>
    </source>
</evidence>
<comment type="catalytic activity">
    <reaction evidence="6">
        <text>orotidine 5'-phosphate + H(+) = UMP + CO2</text>
        <dbReference type="Rhea" id="RHEA:11596"/>
        <dbReference type="ChEBI" id="CHEBI:15378"/>
        <dbReference type="ChEBI" id="CHEBI:16526"/>
        <dbReference type="ChEBI" id="CHEBI:57538"/>
        <dbReference type="ChEBI" id="CHEBI:57865"/>
        <dbReference type="EC" id="4.1.1.23"/>
    </reaction>
</comment>
<sequence>MNSSRNKANDRIASLHSMLCVGLDSDPAKIPALFHSMRQPLLEFNRAVIRATREHAVAYKVNTAFYESRGIAGMRDLEETLQALPPECLSIADAKRADIGNTSRQYAKAFFEAWPFDAITVAPYMGFDSLEPFFEYEDKLVFVLCLTSNPGSRDFEERLVEDDGRPLYRSVLERVSAWQRNGNAGVVVGATKPGLLQELRRDAPDLFFLIPGVGAQGGSMQEAVTHGADPAGRSAVVNVSRALIFPNGEFNSVEAFESAVRQEAVRLHDGMINML</sequence>
<keyword evidence="5 9" id="KW-0456">Lyase</keyword>
<dbReference type="InterPro" id="IPR011060">
    <property type="entry name" value="RibuloseP-bd_barrel"/>
</dbReference>
<dbReference type="AlphaFoldDB" id="A0A7C5DBS6"/>
<evidence type="ECO:0000256" key="4">
    <source>
        <dbReference type="ARBA" id="ARBA00022975"/>
    </source>
</evidence>
<dbReference type="InterPro" id="IPR011995">
    <property type="entry name" value="OMPdecase_type-2"/>
</dbReference>
<dbReference type="SUPFAM" id="SSF51366">
    <property type="entry name" value="Ribulose-phoshate binding barrel"/>
    <property type="match status" value="1"/>
</dbReference>
<organism evidence="9">
    <name type="scientific">Chlorobaculum parvum</name>
    <dbReference type="NCBI Taxonomy" id="274539"/>
    <lineage>
        <taxon>Bacteria</taxon>
        <taxon>Pseudomonadati</taxon>
        <taxon>Chlorobiota</taxon>
        <taxon>Chlorobiia</taxon>
        <taxon>Chlorobiales</taxon>
        <taxon>Chlorobiaceae</taxon>
        <taxon>Chlorobaculum</taxon>
    </lineage>
</organism>
<dbReference type="Proteomes" id="UP000886059">
    <property type="component" value="Unassembled WGS sequence"/>
</dbReference>
<dbReference type="Gene3D" id="3.20.20.70">
    <property type="entry name" value="Aldolase class I"/>
    <property type="match status" value="1"/>
</dbReference>
<protein>
    <recommendedName>
        <fullName evidence="7">Orotidine-5'-phosphate decarboxylase</fullName>
        <ecNumber evidence="7">4.1.1.23</ecNumber>
    </recommendedName>
</protein>
<evidence type="ECO:0000256" key="7">
    <source>
        <dbReference type="NCBIfam" id="TIGR02127"/>
    </source>
</evidence>
<evidence type="ECO:0000256" key="2">
    <source>
        <dbReference type="ARBA" id="ARBA00008847"/>
    </source>
</evidence>
<evidence type="ECO:0000256" key="6">
    <source>
        <dbReference type="ARBA" id="ARBA00049157"/>
    </source>
</evidence>